<accession>A0A643C275</accession>
<dbReference type="AlphaFoldDB" id="A0A643C275"/>
<dbReference type="Pfam" id="PF14912">
    <property type="entry name" value="THEG"/>
    <property type="match status" value="2"/>
</dbReference>
<feature type="region of interest" description="Disordered" evidence="2">
    <location>
        <begin position="30"/>
        <end position="95"/>
    </location>
</feature>
<gene>
    <name evidence="3" type="ORF">E2I00_016075</name>
</gene>
<feature type="region of interest" description="Disordered" evidence="2">
    <location>
        <begin position="317"/>
        <end position="336"/>
    </location>
</feature>
<reference evidence="3 4" key="1">
    <citation type="journal article" date="2019" name="PLoS ONE">
        <title>Genomic analyses reveal an absence of contemporary introgressive admixture between fin whales and blue whales, despite known hybrids.</title>
        <authorList>
            <person name="Westbury M.V."/>
            <person name="Petersen B."/>
            <person name="Lorenzen E.D."/>
        </authorList>
    </citation>
    <scope>NUCLEOTIDE SEQUENCE [LARGE SCALE GENOMIC DNA]</scope>
    <source>
        <strain evidence="3">FinWhale-01</strain>
    </source>
</reference>
<dbReference type="OrthoDB" id="25466at2759"/>
<feature type="non-terminal residue" evidence="3">
    <location>
        <position position="1"/>
    </location>
</feature>
<organism evidence="3 4">
    <name type="scientific">Balaenoptera physalus</name>
    <name type="common">Fin whale</name>
    <name type="synonym">Balaena physalus</name>
    <dbReference type="NCBI Taxonomy" id="9770"/>
    <lineage>
        <taxon>Eukaryota</taxon>
        <taxon>Metazoa</taxon>
        <taxon>Chordata</taxon>
        <taxon>Craniata</taxon>
        <taxon>Vertebrata</taxon>
        <taxon>Euteleostomi</taxon>
        <taxon>Mammalia</taxon>
        <taxon>Eutheria</taxon>
        <taxon>Laurasiatheria</taxon>
        <taxon>Artiodactyla</taxon>
        <taxon>Whippomorpha</taxon>
        <taxon>Cetacea</taxon>
        <taxon>Mysticeti</taxon>
        <taxon>Balaenopteridae</taxon>
        <taxon>Balaenoptera</taxon>
    </lineage>
</organism>
<evidence type="ECO:0000256" key="1">
    <source>
        <dbReference type="ARBA" id="ARBA00022737"/>
    </source>
</evidence>
<dbReference type="PANTHER" id="PTHR15901:SF16">
    <property type="entry name" value="TESTICULAR HAPLOID EXPRESSED GENE PROTEIN"/>
    <property type="match status" value="1"/>
</dbReference>
<dbReference type="PANTHER" id="PTHR15901">
    <property type="entry name" value="TESTICULAR HAPLOID EXPRESSED GENE PROTEIN"/>
    <property type="match status" value="1"/>
</dbReference>
<feature type="compositionally biased region" description="Acidic residues" evidence="2">
    <location>
        <begin position="168"/>
        <end position="191"/>
    </location>
</feature>
<dbReference type="InterPro" id="IPR042401">
    <property type="entry name" value="SPMAP2-like"/>
</dbReference>
<evidence type="ECO:0000313" key="3">
    <source>
        <dbReference type="EMBL" id="KAB0394130.1"/>
    </source>
</evidence>
<feature type="compositionally biased region" description="Basic and acidic residues" evidence="2">
    <location>
        <begin position="130"/>
        <end position="143"/>
    </location>
</feature>
<comment type="caution">
    <text evidence="3">The sequence shown here is derived from an EMBL/GenBank/DDBJ whole genome shotgun (WGS) entry which is preliminary data.</text>
</comment>
<evidence type="ECO:0000313" key="4">
    <source>
        <dbReference type="Proteomes" id="UP000437017"/>
    </source>
</evidence>
<feature type="compositionally biased region" description="Basic and acidic residues" evidence="2">
    <location>
        <begin position="73"/>
        <end position="82"/>
    </location>
</feature>
<dbReference type="EMBL" id="SGJD01002905">
    <property type="protein sequence ID" value="KAB0394130.1"/>
    <property type="molecule type" value="Genomic_DNA"/>
</dbReference>
<proteinExistence type="predicted"/>
<evidence type="ECO:0000256" key="2">
    <source>
        <dbReference type="SAM" id="MobiDB-lite"/>
    </source>
</evidence>
<feature type="compositionally biased region" description="Basic and acidic residues" evidence="2">
    <location>
        <begin position="235"/>
        <end position="248"/>
    </location>
</feature>
<dbReference type="GO" id="GO:0007283">
    <property type="term" value="P:spermatogenesis"/>
    <property type="evidence" value="ECO:0007669"/>
    <property type="project" value="TreeGrafter"/>
</dbReference>
<feature type="region of interest" description="Disordered" evidence="2">
    <location>
        <begin position="225"/>
        <end position="251"/>
    </location>
</feature>
<dbReference type="InterPro" id="IPR006623">
    <property type="entry name" value="THEG"/>
</dbReference>
<feature type="region of interest" description="Disordered" evidence="2">
    <location>
        <begin position="108"/>
        <end position="191"/>
    </location>
</feature>
<dbReference type="Proteomes" id="UP000437017">
    <property type="component" value="Unassembled WGS sequence"/>
</dbReference>
<dbReference type="SMART" id="SM00705">
    <property type="entry name" value="THEG"/>
    <property type="match status" value="3"/>
</dbReference>
<name>A0A643C275_BALPH</name>
<protein>
    <submittedName>
        <fullName evidence="3">Uncharacterized protein</fullName>
    </submittedName>
</protein>
<feature type="compositionally biased region" description="Basic and acidic residues" evidence="2">
    <location>
        <begin position="153"/>
        <end position="163"/>
    </location>
</feature>
<keyword evidence="4" id="KW-1185">Reference proteome</keyword>
<sequence>PGTPVNGALAAPGLERRLATSLCQTLWRSQTSAEMQGDPGMGLPSREGAPRTCAGRGTDKCRGPEVGVCLRSRKAERQEGSGRAEVGGAENVGGPCSCCPVTTDNRSKAAGLGRAQHMGDHQQSSLYSHRMSEAEDQPERGQDDGTLGLQGPKYEKRGSRDPKYQGLDDGDLGLEDQEEETSSEEVTGEEFVDAQNPEEALSALERVSRRLEELARPKRFYSEYYNNNRGGPRSWDQETHSHRPDTEPLKLCSPDRTQEALRAAGQVLVAPATLLEEWDPMPKPKPHVSDYNRLLHLARGGPFCDCTVLEQRGVWKGSPQNRGAQMPKAQSDKCVPDRDPRWEVLEVTRKAVASPRIVSLAKPKVRRDLSEGYNPYRVSPASLVARASPRLYELATPKSAWPLSLFPVKPKCNLTLHILGVHSTSNSVTFIINQPMPVA</sequence>
<keyword evidence="1" id="KW-0677">Repeat</keyword>